<dbReference type="Pfam" id="PF00356">
    <property type="entry name" value="LacI"/>
    <property type="match status" value="1"/>
</dbReference>
<keyword evidence="2" id="KW-0805">Transcription regulation</keyword>
<evidence type="ECO:0000256" key="4">
    <source>
        <dbReference type="ARBA" id="ARBA00023163"/>
    </source>
</evidence>
<reference evidence="7" key="1">
    <citation type="submission" date="2015-07" db="EMBL/GenBank/DDBJ databases">
        <title>Draft Genome Sequence of Oceanobacillus picturae Heshi-B3 that Was Isolated from Fermented Rice Bran with Aging Salted Mackerel, Which Was Named Heshiko as Traditional Fermented Seafood in Japan.</title>
        <authorList>
            <person name="Akuzawa S."/>
            <person name="Nakagawa J."/>
            <person name="Kanekatsu T."/>
            <person name="Kanesaki Y."/>
            <person name="Suzuki T."/>
        </authorList>
    </citation>
    <scope>NUCLEOTIDE SEQUENCE [LARGE SCALE GENOMIC DNA]</scope>
    <source>
        <strain evidence="7">Heshi-B3</strain>
    </source>
</reference>
<dbReference type="GO" id="GO:0000976">
    <property type="term" value="F:transcription cis-regulatory region binding"/>
    <property type="evidence" value="ECO:0007669"/>
    <property type="project" value="TreeGrafter"/>
</dbReference>
<dbReference type="Gene3D" id="1.10.260.40">
    <property type="entry name" value="lambda repressor-like DNA-binding domains"/>
    <property type="match status" value="1"/>
</dbReference>
<evidence type="ECO:0000313" key="6">
    <source>
        <dbReference type="EMBL" id="GAQ18655.1"/>
    </source>
</evidence>
<evidence type="ECO:0000259" key="5">
    <source>
        <dbReference type="PROSITE" id="PS50932"/>
    </source>
</evidence>
<dbReference type="InterPro" id="IPR046335">
    <property type="entry name" value="LacI/GalR-like_sensor"/>
</dbReference>
<dbReference type="PROSITE" id="PS50932">
    <property type="entry name" value="HTH_LACI_2"/>
    <property type="match status" value="1"/>
</dbReference>
<sequence>MKTITMADVAQHAGVSKSTVSQYVNQRYDYMGEKTKERVEKAIAELGYSPNIIARSLKQKSTTTIGVIVANILHVFSTQVIRAIEDFCNEANFHIIVCNADDDPIKEKKYMDMLRAKQVDGIIVFPTGGNLALYQQLVRDNYPIVFVDRMVPEVEVNTVLLDNEKAVRMGVDLLVEKGYQRIGMVTPPLEESVTPRLERVSGFKQALKANNQNFDPNLLVSEEIENIRIKLDELLQQPQRPDAILAVNDRVLFEILHYIKEKKLSIPDDLGVIGIDDVTFASFYSPTLTTIAQPAFEMGKKAAELLLNRIQNKTQEIETKIYRFKPLLMQRDSC</sequence>
<dbReference type="InterPro" id="IPR010982">
    <property type="entry name" value="Lambda_DNA-bd_dom_sf"/>
</dbReference>
<dbReference type="CDD" id="cd01392">
    <property type="entry name" value="HTH_LacI"/>
    <property type="match status" value="1"/>
</dbReference>
<dbReference type="Proteomes" id="UP000052946">
    <property type="component" value="Unassembled WGS sequence"/>
</dbReference>
<dbReference type="SMART" id="SM00354">
    <property type="entry name" value="HTH_LACI"/>
    <property type="match status" value="1"/>
</dbReference>
<keyword evidence="4" id="KW-0804">Transcription</keyword>
<name>A0A0U9H827_9BACI</name>
<dbReference type="PANTHER" id="PTHR30146:SF148">
    <property type="entry name" value="HTH-TYPE TRANSCRIPTIONAL REPRESSOR PURR-RELATED"/>
    <property type="match status" value="1"/>
</dbReference>
<dbReference type="CDD" id="cd19977">
    <property type="entry name" value="PBP1_EndR-like"/>
    <property type="match status" value="1"/>
</dbReference>
<evidence type="ECO:0000313" key="7">
    <source>
        <dbReference type="Proteomes" id="UP000052946"/>
    </source>
</evidence>
<dbReference type="InterPro" id="IPR000843">
    <property type="entry name" value="HTH_LacI"/>
</dbReference>
<keyword evidence="1" id="KW-0678">Repressor</keyword>
<dbReference type="Gene3D" id="3.40.50.2300">
    <property type="match status" value="2"/>
</dbReference>
<dbReference type="PROSITE" id="PS00356">
    <property type="entry name" value="HTH_LACI_1"/>
    <property type="match status" value="1"/>
</dbReference>
<organism evidence="6 7">
    <name type="scientific">Oceanobacillus picturae</name>
    <dbReference type="NCBI Taxonomy" id="171693"/>
    <lineage>
        <taxon>Bacteria</taxon>
        <taxon>Bacillati</taxon>
        <taxon>Bacillota</taxon>
        <taxon>Bacilli</taxon>
        <taxon>Bacillales</taxon>
        <taxon>Bacillaceae</taxon>
        <taxon>Oceanobacillus</taxon>
    </lineage>
</organism>
<dbReference type="GO" id="GO:0003700">
    <property type="term" value="F:DNA-binding transcription factor activity"/>
    <property type="evidence" value="ECO:0007669"/>
    <property type="project" value="TreeGrafter"/>
</dbReference>
<evidence type="ECO:0000256" key="3">
    <source>
        <dbReference type="ARBA" id="ARBA00023125"/>
    </source>
</evidence>
<comment type="caution">
    <text evidence="6">The sequence shown here is derived from an EMBL/GenBank/DDBJ whole genome shotgun (WGS) entry which is preliminary data.</text>
</comment>
<gene>
    <name evidence="6" type="ORF">OPHB3_2596</name>
</gene>
<dbReference type="RefSeq" id="WP_058950593.1">
    <property type="nucleotide sequence ID" value="NZ_BBXV01000030.1"/>
</dbReference>
<protein>
    <submittedName>
        <fullName evidence="6">Kdg operon repressor</fullName>
    </submittedName>
</protein>
<dbReference type="SUPFAM" id="SSF47413">
    <property type="entry name" value="lambda repressor-like DNA-binding domains"/>
    <property type="match status" value="1"/>
</dbReference>
<feature type="domain" description="HTH lacI-type" evidence="5">
    <location>
        <begin position="4"/>
        <end position="59"/>
    </location>
</feature>
<accession>A0A0U9H827</accession>
<dbReference type="PANTHER" id="PTHR30146">
    <property type="entry name" value="LACI-RELATED TRANSCRIPTIONAL REPRESSOR"/>
    <property type="match status" value="1"/>
</dbReference>
<proteinExistence type="predicted"/>
<dbReference type="SUPFAM" id="SSF53822">
    <property type="entry name" value="Periplasmic binding protein-like I"/>
    <property type="match status" value="1"/>
</dbReference>
<evidence type="ECO:0000256" key="1">
    <source>
        <dbReference type="ARBA" id="ARBA00022491"/>
    </source>
</evidence>
<dbReference type="EMBL" id="BBXV01000030">
    <property type="protein sequence ID" value="GAQ18655.1"/>
    <property type="molecule type" value="Genomic_DNA"/>
</dbReference>
<dbReference type="OrthoDB" id="1639518at2"/>
<dbReference type="InterPro" id="IPR028082">
    <property type="entry name" value="Peripla_BP_I"/>
</dbReference>
<dbReference type="AlphaFoldDB" id="A0A0U9H827"/>
<evidence type="ECO:0000256" key="2">
    <source>
        <dbReference type="ARBA" id="ARBA00023015"/>
    </source>
</evidence>
<dbReference type="Pfam" id="PF13377">
    <property type="entry name" value="Peripla_BP_3"/>
    <property type="match status" value="1"/>
</dbReference>
<reference evidence="6 7" key="2">
    <citation type="journal article" date="2016" name="Genome Announc.">
        <title>Draft Genome Sequence of Oceanobacillus picturae Heshi-B3, Isolated from Fermented Rice Bran in a Traditional Japanese Seafood Dish.</title>
        <authorList>
            <person name="Akuzawa S."/>
            <person name="Nagaoka J."/>
            <person name="Kanekatsu M."/>
            <person name="Kanesaki Y."/>
            <person name="Suzuki T."/>
        </authorList>
    </citation>
    <scope>NUCLEOTIDE SEQUENCE [LARGE SCALE GENOMIC DNA]</scope>
    <source>
        <strain evidence="6 7">Heshi-B3</strain>
    </source>
</reference>
<keyword evidence="3" id="KW-0238">DNA-binding</keyword>